<organism evidence="1 2">
    <name type="scientific">Candidatus Hakubella thermalkaliphila</name>
    <dbReference type="NCBI Taxonomy" id="2754717"/>
    <lineage>
        <taxon>Bacteria</taxon>
        <taxon>Bacillati</taxon>
        <taxon>Actinomycetota</taxon>
        <taxon>Actinomycetota incertae sedis</taxon>
        <taxon>Candidatus Hakubellales</taxon>
        <taxon>Candidatus Hakubellaceae</taxon>
        <taxon>Candidatus Hakubella</taxon>
    </lineage>
</organism>
<evidence type="ECO:0000313" key="2">
    <source>
        <dbReference type="Proteomes" id="UP000568877"/>
    </source>
</evidence>
<name>A0A6V8PL02_9ACTN</name>
<accession>A0A6V8PL02</accession>
<evidence type="ECO:0000313" key="1">
    <source>
        <dbReference type="EMBL" id="GFP32800.1"/>
    </source>
</evidence>
<sequence length="222" mass="23973">MSHSHNGFFLSQAAHQAMVLGIKIAFLTPHGSPGYFNQGSVQPAISLADLTTFVLASAFIIRRTNTSPGGQMAMGRKAAHVHSNLSNDCLGRPLTHPGGGADSLDLFGKRGQATFHLLADPFNGFIQKVQMGENLLQHKALMGTETALQSLLALRKLLRSRPRARSATTWGSVLPESRASSMALPETPMTSVATEESLILADSRSLCKRFTSLTRSSIRDFR</sequence>
<reference evidence="1 2" key="1">
    <citation type="journal article" date="2020" name="Front. Microbiol.">
        <title>Single-cell genomics of novel Actinobacteria with the Wood-Ljungdahl pathway discovered in a serpentinizing system.</title>
        <authorList>
            <person name="Merino N."/>
            <person name="Kawai M."/>
            <person name="Boyd E.S."/>
            <person name="Colman D.R."/>
            <person name="McGlynn S.E."/>
            <person name="Nealson K.H."/>
            <person name="Kurokawa K."/>
            <person name="Hongoh Y."/>
        </authorList>
    </citation>
    <scope>NUCLEOTIDE SEQUENCE [LARGE SCALE GENOMIC DNA]</scope>
    <source>
        <strain evidence="1 2">S42</strain>
    </source>
</reference>
<dbReference type="EMBL" id="BLSA01000157">
    <property type="protein sequence ID" value="GFP32800.1"/>
    <property type="molecule type" value="Genomic_DNA"/>
</dbReference>
<protein>
    <submittedName>
        <fullName evidence="1">Uncharacterized protein</fullName>
    </submittedName>
</protein>
<dbReference type="Proteomes" id="UP000568877">
    <property type="component" value="Unassembled WGS sequence"/>
</dbReference>
<proteinExistence type="predicted"/>
<gene>
    <name evidence="1" type="ORF">HKBW3S42_01108</name>
</gene>
<dbReference type="AlphaFoldDB" id="A0A6V8PL02"/>
<comment type="caution">
    <text evidence="1">The sequence shown here is derived from an EMBL/GenBank/DDBJ whole genome shotgun (WGS) entry which is preliminary data.</text>
</comment>